<dbReference type="Gene3D" id="1.20.120.450">
    <property type="entry name" value="dinb family like domain"/>
    <property type="match status" value="1"/>
</dbReference>
<keyword evidence="1" id="KW-0732">Signal</keyword>
<feature type="signal peptide" evidence="1">
    <location>
        <begin position="1"/>
        <end position="17"/>
    </location>
</feature>
<feature type="chain" id="PRO_5047312458" description="DinB superfamily protein" evidence="1">
    <location>
        <begin position="18"/>
        <end position="197"/>
    </location>
</feature>
<organism evidence="2 3">
    <name type="scientific">Reichenbachiella carrageenanivorans</name>
    <dbReference type="NCBI Taxonomy" id="2979869"/>
    <lineage>
        <taxon>Bacteria</taxon>
        <taxon>Pseudomonadati</taxon>
        <taxon>Bacteroidota</taxon>
        <taxon>Cytophagia</taxon>
        <taxon>Cytophagales</taxon>
        <taxon>Reichenbachiellaceae</taxon>
        <taxon>Reichenbachiella</taxon>
    </lineage>
</organism>
<reference evidence="2" key="1">
    <citation type="submission" date="2022-10" db="EMBL/GenBank/DDBJ databases">
        <title>Comparative genomics and taxonomic characterization of three novel marine species of genus Reichenbachiella exhibiting antioxidant and polysaccharide degradation activities.</title>
        <authorList>
            <person name="Muhammad N."/>
            <person name="Lee Y.-J."/>
            <person name="Ko J."/>
            <person name="Kim S.-G."/>
        </authorList>
    </citation>
    <scope>NUCLEOTIDE SEQUENCE</scope>
    <source>
        <strain evidence="2">Wsw4-B4</strain>
    </source>
</reference>
<accession>A0ABY6D8H1</accession>
<protein>
    <recommendedName>
        <fullName evidence="4">DinB superfamily protein</fullName>
    </recommendedName>
</protein>
<keyword evidence="3" id="KW-1185">Reference proteome</keyword>
<dbReference type="Proteomes" id="UP001062165">
    <property type="component" value="Chromosome"/>
</dbReference>
<dbReference type="SUPFAM" id="SSF109854">
    <property type="entry name" value="DinB/YfiT-like putative metalloenzymes"/>
    <property type="match status" value="1"/>
</dbReference>
<proteinExistence type="predicted"/>
<evidence type="ECO:0000313" key="2">
    <source>
        <dbReference type="EMBL" id="UXX80180.1"/>
    </source>
</evidence>
<evidence type="ECO:0008006" key="4">
    <source>
        <dbReference type="Google" id="ProtNLM"/>
    </source>
</evidence>
<evidence type="ECO:0000256" key="1">
    <source>
        <dbReference type="SAM" id="SignalP"/>
    </source>
</evidence>
<sequence length="197" mass="22313">MKFFFAVLILVQSASYAQSPSDYYFEIPAYPSSYTAGTVAARMVDALGFRYYWGTEGLTAEDLAYQPSLEARTSAETIDHIYELSKVLVNATKQLPNDFTKSEGEVLAFEEKRTQTLKNIQEASEILRESTNDDLELYKIVFISDNGRTEYPFWNQLNGPLADAIWHVGQVVSFRRATGHPFNSNVSVLRGKLKEEK</sequence>
<name>A0ABY6D8H1_9BACT</name>
<gene>
    <name evidence="2" type="ORF">N7E81_03575</name>
</gene>
<dbReference type="RefSeq" id="WP_263051910.1">
    <property type="nucleotide sequence ID" value="NZ_CP106735.1"/>
</dbReference>
<evidence type="ECO:0000313" key="3">
    <source>
        <dbReference type="Proteomes" id="UP001062165"/>
    </source>
</evidence>
<dbReference type="EMBL" id="CP106735">
    <property type="protein sequence ID" value="UXX80180.1"/>
    <property type="molecule type" value="Genomic_DNA"/>
</dbReference>
<dbReference type="InterPro" id="IPR034660">
    <property type="entry name" value="DinB/YfiT-like"/>
</dbReference>